<comment type="caution">
    <text evidence="2">The sequence shown here is derived from an EMBL/GenBank/DDBJ whole genome shotgun (WGS) entry which is preliminary data.</text>
</comment>
<organism evidence="2 3">
    <name type="scientific">Tropicimonas omnivorans</name>
    <dbReference type="NCBI Taxonomy" id="3075590"/>
    <lineage>
        <taxon>Bacteria</taxon>
        <taxon>Pseudomonadati</taxon>
        <taxon>Pseudomonadota</taxon>
        <taxon>Alphaproteobacteria</taxon>
        <taxon>Rhodobacterales</taxon>
        <taxon>Roseobacteraceae</taxon>
        <taxon>Tropicimonas</taxon>
    </lineage>
</organism>
<dbReference type="RefSeq" id="WP_311688739.1">
    <property type="nucleotide sequence ID" value="NZ_JAVRHL010000001.1"/>
</dbReference>
<name>A0ABU3DCE8_9RHOB</name>
<evidence type="ECO:0000313" key="2">
    <source>
        <dbReference type="EMBL" id="MDT0681224.1"/>
    </source>
</evidence>
<sequence length="97" mass="10195">MFKTLSLVAASALVPGAALAQDNCADRSTVIERLEGSYDESFSGGGLQSSEKILEVWHSEIGGTWTVLLTDAEGISCVIAAGTHWRDGLVEKAGIPM</sequence>
<evidence type="ECO:0000256" key="1">
    <source>
        <dbReference type="SAM" id="SignalP"/>
    </source>
</evidence>
<feature type="signal peptide" evidence="1">
    <location>
        <begin position="1"/>
        <end position="20"/>
    </location>
</feature>
<gene>
    <name evidence="2" type="ORF">RM543_00895</name>
</gene>
<keyword evidence="1" id="KW-0732">Signal</keyword>
<accession>A0ABU3DCE8</accession>
<feature type="chain" id="PRO_5047219216" evidence="1">
    <location>
        <begin position="21"/>
        <end position="97"/>
    </location>
</feature>
<keyword evidence="3" id="KW-1185">Reference proteome</keyword>
<dbReference type="Proteomes" id="UP001265259">
    <property type="component" value="Unassembled WGS sequence"/>
</dbReference>
<evidence type="ECO:0000313" key="3">
    <source>
        <dbReference type="Proteomes" id="UP001265259"/>
    </source>
</evidence>
<reference evidence="2 3" key="1">
    <citation type="submission" date="2023-09" db="EMBL/GenBank/DDBJ databases">
        <authorList>
            <person name="Rey-Velasco X."/>
        </authorList>
    </citation>
    <scope>NUCLEOTIDE SEQUENCE [LARGE SCALE GENOMIC DNA]</scope>
    <source>
        <strain evidence="2 3">F158</strain>
    </source>
</reference>
<protein>
    <submittedName>
        <fullName evidence="2">Uncharacterized protein</fullName>
    </submittedName>
</protein>
<dbReference type="EMBL" id="JAVRHL010000001">
    <property type="protein sequence ID" value="MDT0681224.1"/>
    <property type="molecule type" value="Genomic_DNA"/>
</dbReference>
<proteinExistence type="predicted"/>